<evidence type="ECO:0000313" key="6">
    <source>
        <dbReference type="Proteomes" id="UP000289152"/>
    </source>
</evidence>
<dbReference type="Pfam" id="PF05721">
    <property type="entry name" value="PhyH"/>
    <property type="match status" value="1"/>
</dbReference>
<comment type="similarity">
    <text evidence="2">Belongs to the PhyH family.</text>
</comment>
<name>A0A4Q1BRF3_TREME</name>
<dbReference type="GO" id="GO:0051213">
    <property type="term" value="F:dioxygenase activity"/>
    <property type="evidence" value="ECO:0007669"/>
    <property type="project" value="UniProtKB-KW"/>
</dbReference>
<dbReference type="AlphaFoldDB" id="A0A4Q1BRF3"/>
<evidence type="ECO:0000313" key="5">
    <source>
        <dbReference type="EMBL" id="RXK40543.1"/>
    </source>
</evidence>
<proteinExistence type="inferred from homology"/>
<keyword evidence="3" id="KW-0479">Metal-binding</keyword>
<dbReference type="Gene3D" id="2.60.120.620">
    <property type="entry name" value="q2cbj1_9rhob like domain"/>
    <property type="match status" value="1"/>
</dbReference>
<dbReference type="OrthoDB" id="445007at2759"/>
<keyword evidence="5" id="KW-0223">Dioxygenase</keyword>
<dbReference type="PANTHER" id="PTHR20883">
    <property type="entry name" value="PHYTANOYL-COA DIOXYGENASE DOMAIN CONTAINING 1"/>
    <property type="match status" value="1"/>
</dbReference>
<evidence type="ECO:0000256" key="1">
    <source>
        <dbReference type="ARBA" id="ARBA00001962"/>
    </source>
</evidence>
<dbReference type="STRING" id="5217.A0A4Q1BRF3"/>
<organism evidence="5 6">
    <name type="scientific">Tremella mesenterica</name>
    <name type="common">Jelly fungus</name>
    <dbReference type="NCBI Taxonomy" id="5217"/>
    <lineage>
        <taxon>Eukaryota</taxon>
        <taxon>Fungi</taxon>
        <taxon>Dikarya</taxon>
        <taxon>Basidiomycota</taxon>
        <taxon>Agaricomycotina</taxon>
        <taxon>Tremellomycetes</taxon>
        <taxon>Tremellales</taxon>
        <taxon>Tremellaceae</taxon>
        <taxon>Tremella</taxon>
    </lineage>
</organism>
<comment type="cofactor">
    <cofactor evidence="1">
        <name>Fe cation</name>
        <dbReference type="ChEBI" id="CHEBI:24875"/>
    </cofactor>
</comment>
<dbReference type="InterPro" id="IPR008775">
    <property type="entry name" value="Phytyl_CoA_dOase-like"/>
</dbReference>
<dbReference type="SUPFAM" id="SSF51197">
    <property type="entry name" value="Clavaminate synthase-like"/>
    <property type="match status" value="1"/>
</dbReference>
<gene>
    <name evidence="5" type="ORF">M231_02195</name>
</gene>
<keyword evidence="5" id="KW-0560">Oxidoreductase</keyword>
<dbReference type="InParanoid" id="A0A4Q1BRF3"/>
<dbReference type="Proteomes" id="UP000289152">
    <property type="component" value="Unassembled WGS sequence"/>
</dbReference>
<dbReference type="GO" id="GO:0046872">
    <property type="term" value="F:metal ion binding"/>
    <property type="evidence" value="ECO:0007669"/>
    <property type="project" value="UniProtKB-KW"/>
</dbReference>
<evidence type="ECO:0000256" key="4">
    <source>
        <dbReference type="ARBA" id="ARBA00023004"/>
    </source>
</evidence>
<evidence type="ECO:0000256" key="2">
    <source>
        <dbReference type="ARBA" id="ARBA00005830"/>
    </source>
</evidence>
<dbReference type="VEuPathDB" id="FungiDB:TREMEDRAFT_70626"/>
<reference evidence="5 6" key="1">
    <citation type="submission" date="2016-06" db="EMBL/GenBank/DDBJ databases">
        <title>Evolution of pathogenesis and genome organization in the Tremellales.</title>
        <authorList>
            <person name="Cuomo C."/>
            <person name="Litvintseva A."/>
            <person name="Heitman J."/>
            <person name="Chen Y."/>
            <person name="Sun S."/>
            <person name="Springer D."/>
            <person name="Dromer F."/>
            <person name="Young S."/>
            <person name="Zeng Q."/>
            <person name="Chapman S."/>
            <person name="Gujja S."/>
            <person name="Saif S."/>
            <person name="Birren B."/>
        </authorList>
    </citation>
    <scope>NUCLEOTIDE SEQUENCE [LARGE SCALE GENOMIC DNA]</scope>
    <source>
        <strain evidence="5 6">ATCC 28783</strain>
    </source>
</reference>
<protein>
    <submittedName>
        <fullName evidence="5">Phytanoyl-CoA dioxygenase</fullName>
    </submittedName>
</protein>
<keyword evidence="6" id="KW-1185">Reference proteome</keyword>
<dbReference type="EMBL" id="SDIL01000017">
    <property type="protein sequence ID" value="RXK40543.1"/>
    <property type="molecule type" value="Genomic_DNA"/>
</dbReference>
<keyword evidence="4" id="KW-0408">Iron</keyword>
<accession>A0A4Q1BRF3</accession>
<comment type="caution">
    <text evidence="5">The sequence shown here is derived from an EMBL/GenBank/DDBJ whole genome shotgun (WGS) entry which is preliminary data.</text>
</comment>
<dbReference type="PANTHER" id="PTHR20883:SF15">
    <property type="entry name" value="PHYTANOYL-COA DIOXYGENASE DOMAIN-CONTAINING PROTEIN 1"/>
    <property type="match status" value="1"/>
</dbReference>
<evidence type="ECO:0000256" key="3">
    <source>
        <dbReference type="ARBA" id="ARBA00022723"/>
    </source>
</evidence>
<sequence length="299" mass="33582">MSVLSPEQLQRWRQDGYLIITDFYTSEDTQEMLNEARRLLKEFKLEGHPLTTFKTEVDGGHVGDDYFLGSNDKIRYFLETSSLSPATQTSPAKLLVSPERSINKIGHALAPLNPVFRRHTLECAKISQLAIDLGEHDDPRVLQSMIICKQPRIGGPVPTHNDSTFLYTDPPSAVGAWVALEECTTQNGCLSFLPGSHKTARISTRFVRAPEGGTTFEPVPGVEPNEEKWDEMDGWVEAPVRPGTLVLIHGSVMHRSPPNPSDSSRLIYTFHMIEGKAKYDERNWLQPTREMPFPSLLRG</sequence>